<gene>
    <name evidence="2" type="ORF">CB0940_01147</name>
    <name evidence="3" type="ORF">RHO25_001183</name>
</gene>
<evidence type="ECO:0000256" key="1">
    <source>
        <dbReference type="SAM" id="MobiDB-lite"/>
    </source>
</evidence>
<reference evidence="2 4" key="1">
    <citation type="submission" date="2015-10" db="EMBL/GenBank/DDBJ databases">
        <title>The cercosporin biosynthetic gene cluster was horizontally transferred to several fungal lineages and shown to be expanded in Cercospora beticola based on microsynteny with recipient genomes.</title>
        <authorList>
            <person name="De Jonge R."/>
            <person name="Ebert M.K."/>
            <person name="Suttle J.C."/>
            <person name="Jurick Ii W.M."/>
            <person name="Secor G.A."/>
            <person name="Thomma B.P."/>
            <person name="Van De Peer Y."/>
            <person name="Bolton M.D."/>
        </authorList>
    </citation>
    <scope>NUCLEOTIDE SEQUENCE [LARGE SCALE GENOMIC DNA]</scope>
    <source>
        <strain evidence="2 4">09-40</strain>
    </source>
</reference>
<feature type="region of interest" description="Disordered" evidence="1">
    <location>
        <begin position="30"/>
        <end position="59"/>
    </location>
</feature>
<dbReference type="Proteomes" id="UP001302367">
    <property type="component" value="Chromosome 1"/>
</dbReference>
<name>A0A2G5ICL3_CERBT</name>
<dbReference type="EMBL" id="LKMD01000100">
    <property type="protein sequence ID" value="PIB02490.1"/>
    <property type="molecule type" value="Genomic_DNA"/>
</dbReference>
<protein>
    <submittedName>
        <fullName evidence="2">Uncharacterized protein</fullName>
    </submittedName>
</protein>
<dbReference type="OrthoDB" id="5403747at2759"/>
<dbReference type="AlphaFoldDB" id="A0A2G5ICL3"/>
<sequence>MNCNGRDRGIIGTACEAQLPFFCSSCKQPTTHKTTPDKLHPSHSKPHISQRAKMSGNEFTERERQMMSLAWQCFDGEPKLDYKKLAGLAGMKNPVSASNAWSKIKKKLNAQAEAVMGEGAATPNSTVKATPGKKRGRKPLGDDNNGETPSKKPKATKAKKAASEDDADEEEGVKHAVKTEKAEDGDSEDDRL</sequence>
<feature type="compositionally biased region" description="Basic residues" evidence="1">
    <location>
        <begin position="41"/>
        <end position="50"/>
    </location>
</feature>
<feature type="region of interest" description="Disordered" evidence="1">
    <location>
        <begin position="115"/>
        <end position="192"/>
    </location>
</feature>
<evidence type="ECO:0000313" key="3">
    <source>
        <dbReference type="EMBL" id="WPA96576.1"/>
    </source>
</evidence>
<keyword evidence="5" id="KW-1185">Reference proteome</keyword>
<feature type="compositionally biased region" description="Basic residues" evidence="1">
    <location>
        <begin position="151"/>
        <end position="160"/>
    </location>
</feature>
<dbReference type="EMBL" id="CP134184">
    <property type="protein sequence ID" value="WPA96576.1"/>
    <property type="molecule type" value="Genomic_DNA"/>
</dbReference>
<proteinExistence type="predicted"/>
<accession>A0A2G5ICL3</accession>
<reference evidence="3 5" key="2">
    <citation type="submission" date="2023-09" db="EMBL/GenBank/DDBJ databases">
        <title>Complete-Gapless Cercospora beticola genome.</title>
        <authorList>
            <person name="Wyatt N.A."/>
            <person name="Spanner R.E."/>
            <person name="Bolton M.D."/>
        </authorList>
    </citation>
    <scope>NUCLEOTIDE SEQUENCE [LARGE SCALE GENOMIC DNA]</scope>
    <source>
        <strain evidence="3">Cb09-40</strain>
    </source>
</reference>
<evidence type="ECO:0000313" key="2">
    <source>
        <dbReference type="EMBL" id="PIB02490.1"/>
    </source>
</evidence>
<feature type="compositionally biased region" description="Basic and acidic residues" evidence="1">
    <location>
        <begin position="172"/>
        <end position="192"/>
    </location>
</feature>
<evidence type="ECO:0000313" key="4">
    <source>
        <dbReference type="Proteomes" id="UP000230605"/>
    </source>
</evidence>
<dbReference type="Proteomes" id="UP000230605">
    <property type="component" value="Chromosome 1"/>
</dbReference>
<organism evidence="2 4">
    <name type="scientific">Cercospora beticola</name>
    <name type="common">Sugarbeet leaf spot fungus</name>
    <dbReference type="NCBI Taxonomy" id="122368"/>
    <lineage>
        <taxon>Eukaryota</taxon>
        <taxon>Fungi</taxon>
        <taxon>Dikarya</taxon>
        <taxon>Ascomycota</taxon>
        <taxon>Pezizomycotina</taxon>
        <taxon>Dothideomycetes</taxon>
        <taxon>Dothideomycetidae</taxon>
        <taxon>Mycosphaerellales</taxon>
        <taxon>Mycosphaerellaceae</taxon>
        <taxon>Cercospora</taxon>
    </lineage>
</organism>
<evidence type="ECO:0000313" key="5">
    <source>
        <dbReference type="Proteomes" id="UP001302367"/>
    </source>
</evidence>